<evidence type="ECO:0000313" key="3">
    <source>
        <dbReference type="Proteomes" id="UP000650466"/>
    </source>
</evidence>
<keyword evidence="1" id="KW-1133">Transmembrane helix</keyword>
<sequence>MEEVLENPAIRLVAAAVYADELINQGAIGRVVNVIGLGPHKLNPATRPDWYFGVNSTAVFYVTLAVIKLRSCFTIPKQMMRML</sequence>
<dbReference type="Gene3D" id="3.30.360.10">
    <property type="entry name" value="Dihydrodipicolinate Reductase, domain 2"/>
    <property type="match status" value="1"/>
</dbReference>
<keyword evidence="3" id="KW-1185">Reference proteome</keyword>
<accession>A0A926KLM2</accession>
<evidence type="ECO:0000313" key="2">
    <source>
        <dbReference type="EMBL" id="MBD0378548.1"/>
    </source>
</evidence>
<protein>
    <submittedName>
        <fullName evidence="2">Uncharacterized protein</fullName>
    </submittedName>
</protein>
<keyword evidence="1" id="KW-0472">Membrane</keyword>
<organism evidence="2 3">
    <name type="scientific">Paenibacillus sedimenti</name>
    <dbReference type="NCBI Taxonomy" id="2770274"/>
    <lineage>
        <taxon>Bacteria</taxon>
        <taxon>Bacillati</taxon>
        <taxon>Bacillota</taxon>
        <taxon>Bacilli</taxon>
        <taxon>Bacillales</taxon>
        <taxon>Paenibacillaceae</taxon>
        <taxon>Paenibacillus</taxon>
    </lineage>
</organism>
<dbReference type="Proteomes" id="UP000650466">
    <property type="component" value="Unassembled WGS sequence"/>
</dbReference>
<reference evidence="2" key="1">
    <citation type="submission" date="2020-09" db="EMBL/GenBank/DDBJ databases">
        <title>Draft Genome Sequence of Paenibacillus sp. WST5.</title>
        <authorList>
            <person name="Bao Z."/>
        </authorList>
    </citation>
    <scope>NUCLEOTIDE SEQUENCE</scope>
    <source>
        <strain evidence="2">WST5</strain>
    </source>
</reference>
<proteinExistence type="predicted"/>
<feature type="transmembrane region" description="Helical" evidence="1">
    <location>
        <begin position="50"/>
        <end position="73"/>
    </location>
</feature>
<keyword evidence="1" id="KW-0812">Transmembrane</keyword>
<comment type="caution">
    <text evidence="2">The sequence shown here is derived from an EMBL/GenBank/DDBJ whole genome shotgun (WGS) entry which is preliminary data.</text>
</comment>
<gene>
    <name evidence="2" type="ORF">ICC18_00235</name>
</gene>
<dbReference type="EMBL" id="JACVVD010000001">
    <property type="protein sequence ID" value="MBD0378548.1"/>
    <property type="molecule type" value="Genomic_DNA"/>
</dbReference>
<name>A0A926KLM2_9BACL</name>
<evidence type="ECO:0000256" key="1">
    <source>
        <dbReference type="SAM" id="Phobius"/>
    </source>
</evidence>
<dbReference type="AlphaFoldDB" id="A0A926KLM2"/>